<evidence type="ECO:0000313" key="1">
    <source>
        <dbReference type="EMBL" id="QHT17145.1"/>
    </source>
</evidence>
<reference evidence="1" key="1">
    <citation type="journal article" date="2020" name="Nature">
        <title>Giant virus diversity and host interactions through global metagenomics.</title>
        <authorList>
            <person name="Schulz F."/>
            <person name="Roux S."/>
            <person name="Paez-Espino D."/>
            <person name="Jungbluth S."/>
            <person name="Walsh D.A."/>
            <person name="Denef V.J."/>
            <person name="McMahon K.D."/>
            <person name="Konstantinidis K.T."/>
            <person name="Eloe-Fadrosh E.A."/>
            <person name="Kyrpides N.C."/>
            <person name="Woyke T."/>
        </authorList>
    </citation>
    <scope>NUCLEOTIDE SEQUENCE</scope>
    <source>
        <strain evidence="1">GVMAG-M-3300023174-24</strain>
    </source>
</reference>
<evidence type="ECO:0008006" key="2">
    <source>
        <dbReference type="Google" id="ProtNLM"/>
    </source>
</evidence>
<protein>
    <recommendedName>
        <fullName evidence="2">Glycosyltransferase</fullName>
    </recommendedName>
</protein>
<organism evidence="1">
    <name type="scientific">viral metagenome</name>
    <dbReference type="NCBI Taxonomy" id="1070528"/>
    <lineage>
        <taxon>unclassified sequences</taxon>
        <taxon>metagenomes</taxon>
        <taxon>organismal metagenomes</taxon>
    </lineage>
</organism>
<sequence length="254" mass="30382">MTTVIPMESIEYTKEFIDSIENRHKYKIIILIIASHNCHYDHFKDCWQKYMNIFPDVRSFFLYSDPTIDYDIIVDNDSITYRFEEWYEPGILYKTIAGMNICDKKFDYSYLLRTNLSSFVHIPRLLAFLENQPTTEYVAAKQNLFREGIGFISGAGFIISKDITKNVLRHVIDENCITEEIRLQPDDVAITNIIKRFHNNYFDTLDRYDCESLIDVNAIDEKIFHIRNKTEWIFNHREIDMKNYTTLIQHYYNL</sequence>
<dbReference type="EMBL" id="MN739631">
    <property type="protein sequence ID" value="QHT17145.1"/>
    <property type="molecule type" value="Genomic_DNA"/>
</dbReference>
<name>A0A6C0DNJ3_9ZZZZ</name>
<dbReference type="AlphaFoldDB" id="A0A6C0DNJ3"/>
<dbReference type="Gene3D" id="3.90.550.50">
    <property type="match status" value="1"/>
</dbReference>
<proteinExistence type="predicted"/>
<accession>A0A6C0DNJ3</accession>